<feature type="transmembrane region" description="Helical" evidence="1">
    <location>
        <begin position="7"/>
        <end position="25"/>
    </location>
</feature>
<dbReference type="EMBL" id="FOES01000043">
    <property type="protein sequence ID" value="SER05102.1"/>
    <property type="molecule type" value="Genomic_DNA"/>
</dbReference>
<proteinExistence type="predicted"/>
<keyword evidence="1" id="KW-0812">Transmembrane</keyword>
<evidence type="ECO:0000256" key="1">
    <source>
        <dbReference type="SAM" id="Phobius"/>
    </source>
</evidence>
<protein>
    <submittedName>
        <fullName evidence="2">Uncharacterized protein</fullName>
    </submittedName>
</protein>
<name>A0A1H9L0X6_9BACI</name>
<sequence>MSKAQKFLIVSWFILGVLSIIKLFKEVIIDNLSIVNIHPLTSLVFLLASIIQIIYIIRNKNNT</sequence>
<dbReference type="Proteomes" id="UP000199427">
    <property type="component" value="Unassembled WGS sequence"/>
</dbReference>
<feature type="transmembrane region" description="Helical" evidence="1">
    <location>
        <begin position="37"/>
        <end position="57"/>
    </location>
</feature>
<dbReference type="AlphaFoldDB" id="A0A1H9L0X6"/>
<accession>A0A1H9L0X6</accession>
<gene>
    <name evidence="2" type="ORF">SAMN05216362_1433</name>
</gene>
<evidence type="ECO:0000313" key="3">
    <source>
        <dbReference type="Proteomes" id="UP000199427"/>
    </source>
</evidence>
<reference evidence="2 3" key="1">
    <citation type="submission" date="2016-10" db="EMBL/GenBank/DDBJ databases">
        <authorList>
            <person name="de Groot N.N."/>
        </authorList>
    </citation>
    <scope>NUCLEOTIDE SEQUENCE [LARGE SCALE GENOMIC DNA]</scope>
    <source>
        <strain evidence="2 3">DSM 21633</strain>
    </source>
</reference>
<keyword evidence="3" id="KW-1185">Reference proteome</keyword>
<keyword evidence="1" id="KW-1133">Transmembrane helix</keyword>
<keyword evidence="1" id="KW-0472">Membrane</keyword>
<organism evidence="2 3">
    <name type="scientific">Piscibacillus halophilus</name>
    <dbReference type="NCBI Taxonomy" id="571933"/>
    <lineage>
        <taxon>Bacteria</taxon>
        <taxon>Bacillati</taxon>
        <taxon>Bacillota</taxon>
        <taxon>Bacilli</taxon>
        <taxon>Bacillales</taxon>
        <taxon>Bacillaceae</taxon>
        <taxon>Piscibacillus</taxon>
    </lineage>
</organism>
<evidence type="ECO:0000313" key="2">
    <source>
        <dbReference type="EMBL" id="SER05102.1"/>
    </source>
</evidence>